<proteinExistence type="evidence at transcript level"/>
<organism evidence="1">
    <name type="scientific">Amblyomma aureolatum</name>
    <dbReference type="NCBI Taxonomy" id="187763"/>
    <lineage>
        <taxon>Eukaryota</taxon>
        <taxon>Metazoa</taxon>
        <taxon>Ecdysozoa</taxon>
        <taxon>Arthropoda</taxon>
        <taxon>Chelicerata</taxon>
        <taxon>Arachnida</taxon>
        <taxon>Acari</taxon>
        <taxon>Parasitiformes</taxon>
        <taxon>Ixodida</taxon>
        <taxon>Ixodoidea</taxon>
        <taxon>Ixodidae</taxon>
        <taxon>Amblyomminae</taxon>
        <taxon>Amblyomma</taxon>
    </lineage>
</organism>
<sequence length="98" mass="10671">AVALITLIFNGTGNNALTRYGVGERCDSGDNCYTHLCCARMTEREGNKCREKNDTIGALCSETTWPRRRRINAYIGGCPCAGGLRCRVDPAGSHTCQQ</sequence>
<dbReference type="Gene3D" id="2.10.80.10">
    <property type="entry name" value="Lipase, subunit A"/>
    <property type="match status" value="1"/>
</dbReference>
<protein>
    <submittedName>
        <fullName evidence="1">Uncharacterized protein</fullName>
    </submittedName>
</protein>
<dbReference type="EMBL" id="GFAC01007371">
    <property type="protein sequence ID" value="JAT91817.1"/>
    <property type="molecule type" value="mRNA"/>
</dbReference>
<dbReference type="AlphaFoldDB" id="A0A1E1WXV4"/>
<name>A0A1E1WXV4_9ACAR</name>
<evidence type="ECO:0000313" key="1">
    <source>
        <dbReference type="EMBL" id="JAT91817.1"/>
    </source>
</evidence>
<accession>A0A1E1WXV4</accession>
<feature type="non-terminal residue" evidence="1">
    <location>
        <position position="1"/>
    </location>
</feature>
<reference evidence="1" key="1">
    <citation type="journal article" date="2017" name="Front. Cell. Infect. Microbiol.">
        <title>The Distinct Transcriptional Response of the Midgut of Amblyomma sculptum and Amblyomma aureolatum Ticks to Rickettsia rickettsii Correlates to Their Differences in Susceptibility to Infection.</title>
        <authorList>
            <person name="Martins L.A."/>
            <person name="Galletti M.F.B.M."/>
            <person name="Ribeiro J.M."/>
            <person name="Fujita A."/>
            <person name="Costa F.B."/>
            <person name="Labruna M.B."/>
            <person name="Daffre S."/>
            <person name="Fogaca A.C."/>
        </authorList>
    </citation>
    <scope>NUCLEOTIDE SEQUENCE</scope>
</reference>